<gene>
    <name evidence="2" type="ORF">A2991_02125</name>
</gene>
<organism evidence="2 3">
    <name type="scientific">Candidatus Terrybacteria bacterium RIFCSPLOWO2_01_FULL_58_14</name>
    <dbReference type="NCBI Taxonomy" id="1802369"/>
    <lineage>
        <taxon>Bacteria</taxon>
        <taxon>Candidatus Terryibacteriota</taxon>
    </lineage>
</organism>
<dbReference type="EMBL" id="MHSZ01000013">
    <property type="protein sequence ID" value="OHA53632.1"/>
    <property type="molecule type" value="Genomic_DNA"/>
</dbReference>
<keyword evidence="1" id="KW-0472">Membrane</keyword>
<accession>A0A1G2Q1C4</accession>
<evidence type="ECO:0000313" key="2">
    <source>
        <dbReference type="EMBL" id="OHA53632.1"/>
    </source>
</evidence>
<reference evidence="2 3" key="1">
    <citation type="journal article" date="2016" name="Nat. Commun.">
        <title>Thousands of microbial genomes shed light on interconnected biogeochemical processes in an aquifer system.</title>
        <authorList>
            <person name="Anantharaman K."/>
            <person name="Brown C.T."/>
            <person name="Hug L.A."/>
            <person name="Sharon I."/>
            <person name="Castelle C.J."/>
            <person name="Probst A.J."/>
            <person name="Thomas B.C."/>
            <person name="Singh A."/>
            <person name="Wilkins M.J."/>
            <person name="Karaoz U."/>
            <person name="Brodie E.L."/>
            <person name="Williams K.H."/>
            <person name="Hubbard S.S."/>
            <person name="Banfield J.F."/>
        </authorList>
    </citation>
    <scope>NUCLEOTIDE SEQUENCE [LARGE SCALE GENOMIC DNA]</scope>
</reference>
<name>A0A1G2Q1C4_9BACT</name>
<protein>
    <submittedName>
        <fullName evidence="2">Uncharacterized protein</fullName>
    </submittedName>
</protein>
<proteinExistence type="predicted"/>
<feature type="transmembrane region" description="Helical" evidence="1">
    <location>
        <begin position="12"/>
        <end position="33"/>
    </location>
</feature>
<keyword evidence="1" id="KW-0812">Transmembrane</keyword>
<dbReference type="Proteomes" id="UP000177865">
    <property type="component" value="Unassembled WGS sequence"/>
</dbReference>
<evidence type="ECO:0000313" key="3">
    <source>
        <dbReference type="Proteomes" id="UP000177865"/>
    </source>
</evidence>
<evidence type="ECO:0000256" key="1">
    <source>
        <dbReference type="SAM" id="Phobius"/>
    </source>
</evidence>
<keyword evidence="1" id="KW-1133">Transmembrane helix</keyword>
<dbReference type="AlphaFoldDB" id="A0A1G2Q1C4"/>
<comment type="caution">
    <text evidence="2">The sequence shown here is derived from an EMBL/GenBank/DDBJ whole genome shotgun (WGS) entry which is preliminary data.</text>
</comment>
<sequence length="214" mass="22554">MFNRGQSLLELLVVIGVIAVVGTVGAQVFYVGARTQKISAERETGLRLIEETFEAARNVADADWQNMVAITKGTTQYHPEIGSCPGATCGQWVITLNSENVALNGITYTRSLTVQNVCRDASTRNITGATDTGGSTTACTASGGAYDASTHQITATVTWSGDTISLIQYVTRWQNRACAQASWDSVGAGPVTGCTTTLYDSATSLTTGATLQIQ</sequence>